<accession>A0AAD9DKU2</accession>
<evidence type="ECO:0000313" key="1">
    <source>
        <dbReference type="EMBL" id="KAK1749068.1"/>
    </source>
</evidence>
<gene>
    <name evidence="1" type="ORF">QTG54_001007</name>
</gene>
<protein>
    <submittedName>
        <fullName evidence="1">SRPBCC family protein</fullName>
    </submittedName>
</protein>
<sequence>MGFGGKKSKKKSKKNKDLVKTKSLPSSFDFEDDVVCRRVSCISLGTGSFTATGVLNVTKSSRNLLGGGDDATCDESPSSSYEDADVNAASRQLSPVNEVVLERVPSIFIRTADLPTMKESANSFMRLSSSDMAESDWVDHIHKPSSLPPLPSMDNDPRESWVALDDGNGNKAPLTEMAMKALVSAGLEASLDQDMWTANGPTSKLLKSGDWDDTVFVSYDKQQPMPAPHARGTKGEMDVLVWSGTFSHKYYGCDLPTIRCEAIVNISPKSLANLLVDSNRVKEYNKMSIGRDDILVLQDDEMCVTKVVCGRSKPPMLGKILQLKTLLHMEELPGGSQNGYVVASRAVSHADDAEAAVDPKVIHSEMLMGLNIIRAVEGEPDRCVLINVNHLMSPMIPMFMAKKLGLSSAVNFINDIRSLC</sequence>
<proteinExistence type="predicted"/>
<comment type="caution">
    <text evidence="1">The sequence shown here is derived from an EMBL/GenBank/DDBJ whole genome shotgun (WGS) entry which is preliminary data.</text>
</comment>
<organism evidence="1 2">
    <name type="scientific">Skeletonema marinoi</name>
    <dbReference type="NCBI Taxonomy" id="267567"/>
    <lineage>
        <taxon>Eukaryota</taxon>
        <taxon>Sar</taxon>
        <taxon>Stramenopiles</taxon>
        <taxon>Ochrophyta</taxon>
        <taxon>Bacillariophyta</taxon>
        <taxon>Coscinodiscophyceae</taxon>
        <taxon>Thalassiosirophycidae</taxon>
        <taxon>Thalassiosirales</taxon>
        <taxon>Skeletonemataceae</taxon>
        <taxon>Skeletonema</taxon>
        <taxon>Skeletonema marinoi-dohrnii complex</taxon>
    </lineage>
</organism>
<dbReference type="AlphaFoldDB" id="A0AAD9DKU2"/>
<reference evidence="1" key="1">
    <citation type="submission" date="2023-06" db="EMBL/GenBank/DDBJ databases">
        <title>Survivors Of The Sea: Transcriptome response of Skeletonema marinoi to long-term dormancy.</title>
        <authorList>
            <person name="Pinder M.I.M."/>
            <person name="Kourtchenko O."/>
            <person name="Robertson E.K."/>
            <person name="Larsson T."/>
            <person name="Maumus F."/>
            <person name="Osuna-Cruz C.M."/>
            <person name="Vancaester E."/>
            <person name="Stenow R."/>
            <person name="Vandepoele K."/>
            <person name="Ploug H."/>
            <person name="Bruchert V."/>
            <person name="Godhe A."/>
            <person name="Topel M."/>
        </authorList>
    </citation>
    <scope>NUCLEOTIDE SEQUENCE</scope>
    <source>
        <strain evidence="1">R05AC</strain>
    </source>
</reference>
<dbReference type="Gene3D" id="3.30.530.20">
    <property type="match status" value="1"/>
</dbReference>
<dbReference type="InterPro" id="IPR023393">
    <property type="entry name" value="START-like_dom_sf"/>
</dbReference>
<dbReference type="EMBL" id="JATAAI010000001">
    <property type="protein sequence ID" value="KAK1749068.1"/>
    <property type="molecule type" value="Genomic_DNA"/>
</dbReference>
<evidence type="ECO:0000313" key="2">
    <source>
        <dbReference type="Proteomes" id="UP001224775"/>
    </source>
</evidence>
<keyword evidence="2" id="KW-1185">Reference proteome</keyword>
<dbReference type="SUPFAM" id="SSF55961">
    <property type="entry name" value="Bet v1-like"/>
    <property type="match status" value="1"/>
</dbReference>
<name>A0AAD9DKU2_9STRA</name>
<dbReference type="Proteomes" id="UP001224775">
    <property type="component" value="Unassembled WGS sequence"/>
</dbReference>